<evidence type="ECO:0000256" key="1">
    <source>
        <dbReference type="ARBA" id="ARBA00004123"/>
    </source>
</evidence>
<dbReference type="GeneID" id="104768661"/>
<evidence type="ECO:0000313" key="10">
    <source>
        <dbReference type="RefSeq" id="XP_010490981.1"/>
    </source>
</evidence>
<evidence type="ECO:0000256" key="7">
    <source>
        <dbReference type="SAM" id="MobiDB-lite"/>
    </source>
</evidence>
<evidence type="ECO:0000256" key="4">
    <source>
        <dbReference type="ARBA" id="ARBA00023163"/>
    </source>
</evidence>
<dbReference type="Pfam" id="PF10513">
    <property type="entry name" value="EPL1"/>
    <property type="match status" value="1"/>
</dbReference>
<evidence type="ECO:0000313" key="9">
    <source>
        <dbReference type="Proteomes" id="UP000694864"/>
    </source>
</evidence>
<protein>
    <recommendedName>
        <fullName evidence="6">Enhancer of polycomb-like protein</fullName>
    </recommendedName>
</protein>
<comment type="similarity">
    <text evidence="2 6">Belongs to the enhancer of polycomb family.</text>
</comment>
<feature type="region of interest" description="Disordered" evidence="7">
    <location>
        <begin position="58"/>
        <end position="84"/>
    </location>
</feature>
<keyword evidence="4 6" id="KW-0804">Transcription</keyword>
<name>A0ABM0XTW9_CAMSA</name>
<comment type="subcellular location">
    <subcellularLocation>
        <location evidence="1 6">Nucleus</location>
    </subcellularLocation>
</comment>
<feature type="compositionally biased region" description="Polar residues" evidence="7">
    <location>
        <begin position="58"/>
        <end position="77"/>
    </location>
</feature>
<accession>A0ABM0XTW9</accession>
<evidence type="ECO:0000256" key="5">
    <source>
        <dbReference type="ARBA" id="ARBA00023242"/>
    </source>
</evidence>
<dbReference type="Proteomes" id="UP000694864">
    <property type="component" value="Chromosome 20"/>
</dbReference>
<evidence type="ECO:0000259" key="8">
    <source>
        <dbReference type="Pfam" id="PF10513"/>
    </source>
</evidence>
<keyword evidence="3 6" id="KW-0805">Transcription regulation</keyword>
<dbReference type="RefSeq" id="XP_010490981.1">
    <property type="nucleotide sequence ID" value="XM_010492679.2"/>
</dbReference>
<dbReference type="PANTHER" id="PTHR14898">
    <property type="entry name" value="ENHANCER OF POLYCOMB"/>
    <property type="match status" value="1"/>
</dbReference>
<reference evidence="9" key="1">
    <citation type="journal article" date="2014" name="Nat. Commun.">
        <title>The emerging biofuel crop Camelina sativa retains a highly undifferentiated hexaploid genome structure.</title>
        <authorList>
            <person name="Kagale S."/>
            <person name="Koh C."/>
            <person name="Nixon J."/>
            <person name="Bollina V."/>
            <person name="Clarke W.E."/>
            <person name="Tuteja R."/>
            <person name="Spillane C."/>
            <person name="Robinson S.J."/>
            <person name="Links M.G."/>
            <person name="Clarke C."/>
            <person name="Higgins E.E."/>
            <person name="Huebert T."/>
            <person name="Sharpe A.G."/>
            <person name="Parkin I.A."/>
        </authorList>
    </citation>
    <scope>NUCLEOTIDE SEQUENCE [LARGE SCALE GENOMIC DNA]</scope>
    <source>
        <strain evidence="9">cv. DH55</strain>
    </source>
</reference>
<dbReference type="InterPro" id="IPR019542">
    <property type="entry name" value="Enhancer_polycomb-like_N"/>
</dbReference>
<reference evidence="10" key="2">
    <citation type="submission" date="2025-08" db="UniProtKB">
        <authorList>
            <consortium name="RefSeq"/>
        </authorList>
    </citation>
    <scope>IDENTIFICATION</scope>
    <source>
        <tissue evidence="10">Leaf</tissue>
    </source>
</reference>
<gene>
    <name evidence="10" type="primary">LOC104768661</name>
</gene>
<evidence type="ECO:0000256" key="3">
    <source>
        <dbReference type="ARBA" id="ARBA00023015"/>
    </source>
</evidence>
<evidence type="ECO:0000256" key="2">
    <source>
        <dbReference type="ARBA" id="ARBA00008035"/>
    </source>
</evidence>
<evidence type="ECO:0000256" key="6">
    <source>
        <dbReference type="RuleBase" id="RU361124"/>
    </source>
</evidence>
<feature type="domain" description="Enhancer of polycomb-like N-terminal" evidence="8">
    <location>
        <begin position="507"/>
        <end position="600"/>
    </location>
</feature>
<keyword evidence="5 6" id="KW-0539">Nucleus</keyword>
<organism evidence="9 10">
    <name type="scientific">Camelina sativa</name>
    <name type="common">False flax</name>
    <name type="synonym">Myagrum sativum</name>
    <dbReference type="NCBI Taxonomy" id="90675"/>
    <lineage>
        <taxon>Eukaryota</taxon>
        <taxon>Viridiplantae</taxon>
        <taxon>Streptophyta</taxon>
        <taxon>Embryophyta</taxon>
        <taxon>Tracheophyta</taxon>
        <taxon>Spermatophyta</taxon>
        <taxon>Magnoliopsida</taxon>
        <taxon>eudicotyledons</taxon>
        <taxon>Gunneridae</taxon>
        <taxon>Pentapetalae</taxon>
        <taxon>rosids</taxon>
        <taxon>malvids</taxon>
        <taxon>Brassicales</taxon>
        <taxon>Brassicaceae</taxon>
        <taxon>Camelineae</taxon>
        <taxon>Camelina</taxon>
    </lineage>
</organism>
<sequence length="780" mass="89857">MPSVGMRRTTRVFGVVKAPDGARVLRSGRRIWPNVGEPKVRRAHDVVVDRDWNSVLKTQNKTKGNNKVSGKSNSQPCSPRHVSCEKDDKKVDDFPVRKRRKVCVGDVKTVDKMFGIVYTRKRKRLSEPSSSDRSEEPLRSLKFYCRRRRFPTRVSSVRPMLTLTVDWSCEDCWFLTVFGLAMRYTRREQLSLSSLTSFFLSQPINQVFADHGVRFPVEPPLSSNGVCKFFGDMNCLPLFSADFAVIPRWFMDMHFTLFLRVAPRSFFFVERSLYLLDNPVEESDLESELALPEPCNLRNEGVVGLHPSVRASKLTGGNAQYRGSLGSHSFQKRRSSLRRRRARNISHNAHKSYNGTPVFDISGSRRNRTVTVSPRKLRSSVLSSSSPASHVVSIIPLAKTKEELDSLCCSANILMIYSDRCSREEGFSVMLEFSSSNEWFLAIKKDGAIRYSHKAQRTMRPCYSNRVTHATVWMGADNWKLEFCDRQDWLGFKDIYKECYERNVLEQSVKVIPIPGVREVCGYAEDIYDFPSFSRPVPYISVNEDEVSRAMARSIALYDMDSEDEEWLERQNWELLGEEDDQFQQLQRETFELMIDGFEKFHFHNPADDLLDEKATTIASLSHLGRHEIVEVVHDYWLKKRKQRKAPLLRIFQGHQVKKTPLLSKPVFRKRRSFKRQGSQLHGKAKQASPWLVAVKAAEPEEETDFLKMEEAKTLADTAMKTAIAKRRRAQILAENADLAVYKATMALRNAEVVKVAEESEVDTTVFLNWNGKDRKRYFD</sequence>
<dbReference type="InterPro" id="IPR024943">
    <property type="entry name" value="Enhancer_polycomb"/>
</dbReference>
<keyword evidence="9" id="KW-1185">Reference proteome</keyword>
<proteinExistence type="inferred from homology"/>